<evidence type="ECO:0000313" key="5">
    <source>
        <dbReference type="Proteomes" id="UP000092460"/>
    </source>
</evidence>
<comment type="function">
    <text evidence="2">Component of the Mediator complex, a coactivator involved in the regulated transcription of nearly all RNA polymerase II-dependent genes. Mediator functions as a bridge to convey information from gene-specific regulatory proteins to the basal RNA polymerase II transcription machinery. Mediator is recruited to promoters by direct interactions with regulatory proteins and serves as a scaffold for the assembly of a functional preinitiation complex with RNA polymerase II and the general transcription factors.</text>
</comment>
<evidence type="ECO:0000256" key="1">
    <source>
        <dbReference type="ARBA" id="ARBA00023242"/>
    </source>
</evidence>
<evidence type="ECO:0000256" key="2">
    <source>
        <dbReference type="RuleBase" id="RU364148"/>
    </source>
</evidence>
<comment type="subcellular location">
    <subcellularLocation>
        <location evidence="2">Nucleus</location>
    </subcellularLocation>
</comment>
<dbReference type="AlphaFoldDB" id="A0A1B0BFG4"/>
<sequence>MSDDWQDQQSRQKIVTKIKDMLRSNDKEPIKSASLMENHIFSNSKTKDEYLSLLDQLYLYLKEMPRSNYSVLSPLL</sequence>
<dbReference type="VEuPathDB" id="VectorBase:GPPI028345"/>
<dbReference type="EMBL" id="JXJN01013435">
    <property type="status" value="NOT_ANNOTATED_CDS"/>
    <property type="molecule type" value="Genomic_DNA"/>
</dbReference>
<reference evidence="5" key="1">
    <citation type="submission" date="2015-01" db="EMBL/GenBank/DDBJ databases">
        <authorList>
            <person name="Aksoy S."/>
            <person name="Warren W."/>
            <person name="Wilson R.K."/>
        </authorList>
    </citation>
    <scope>NUCLEOTIDE SEQUENCE [LARGE SCALE GENOMIC DNA]</scope>
    <source>
        <strain evidence="5">IAEA</strain>
    </source>
</reference>
<feature type="domain" description="Mediator of RNA polymerase II transcription subunit 15 N-terminal" evidence="3">
    <location>
        <begin position="1"/>
        <end position="68"/>
    </location>
</feature>
<reference evidence="4" key="2">
    <citation type="submission" date="2020-05" db="UniProtKB">
        <authorList>
            <consortium name="EnsemblMetazoa"/>
        </authorList>
    </citation>
    <scope>IDENTIFICATION</scope>
    <source>
        <strain evidence="4">IAEA</strain>
    </source>
</reference>
<organism evidence="4 5">
    <name type="scientific">Glossina palpalis gambiensis</name>
    <dbReference type="NCBI Taxonomy" id="67801"/>
    <lineage>
        <taxon>Eukaryota</taxon>
        <taxon>Metazoa</taxon>
        <taxon>Ecdysozoa</taxon>
        <taxon>Arthropoda</taxon>
        <taxon>Hexapoda</taxon>
        <taxon>Insecta</taxon>
        <taxon>Pterygota</taxon>
        <taxon>Neoptera</taxon>
        <taxon>Endopterygota</taxon>
        <taxon>Diptera</taxon>
        <taxon>Brachycera</taxon>
        <taxon>Muscomorpha</taxon>
        <taxon>Hippoboscoidea</taxon>
        <taxon>Glossinidae</taxon>
        <taxon>Glossina</taxon>
    </lineage>
</organism>
<keyword evidence="1 2" id="KW-0539">Nucleus</keyword>
<dbReference type="GO" id="GO:0006355">
    <property type="term" value="P:regulation of DNA-templated transcription"/>
    <property type="evidence" value="ECO:0007669"/>
    <property type="project" value="InterPro"/>
</dbReference>
<dbReference type="Pfam" id="PF09606">
    <property type="entry name" value="Med15_N"/>
    <property type="match status" value="1"/>
</dbReference>
<comment type="similarity">
    <text evidence="2">Belongs to the Mediator complex subunit 15 family.</text>
</comment>
<keyword evidence="2" id="KW-0804">Transcription</keyword>
<gene>
    <name evidence="2" type="primary">MED15</name>
</gene>
<dbReference type="GO" id="GO:0005634">
    <property type="term" value="C:nucleus"/>
    <property type="evidence" value="ECO:0007669"/>
    <property type="project" value="UniProtKB-SubCell"/>
</dbReference>
<protein>
    <recommendedName>
        <fullName evidence="2">Mediator of RNA polymerase II transcription subunit 15</fullName>
    </recommendedName>
    <alternativeName>
        <fullName evidence="2">Mediator complex subunit 15</fullName>
    </alternativeName>
</protein>
<dbReference type="GO" id="GO:0003712">
    <property type="term" value="F:transcription coregulator activity"/>
    <property type="evidence" value="ECO:0007669"/>
    <property type="project" value="InterPro"/>
</dbReference>
<keyword evidence="2" id="KW-0010">Activator</keyword>
<keyword evidence="5" id="KW-1185">Reference proteome</keyword>
<evidence type="ECO:0000313" key="4">
    <source>
        <dbReference type="EnsemblMetazoa" id="GPPI028345-PA"/>
    </source>
</evidence>
<dbReference type="Gene3D" id="1.10.246.20">
    <property type="entry name" value="Coactivator CBP, KIX domain"/>
    <property type="match status" value="1"/>
</dbReference>
<proteinExistence type="inferred from homology"/>
<evidence type="ECO:0000259" key="3">
    <source>
        <dbReference type="Pfam" id="PF09606"/>
    </source>
</evidence>
<dbReference type="EnsemblMetazoa" id="GPPI028345-RA">
    <property type="protein sequence ID" value="GPPI028345-PA"/>
    <property type="gene ID" value="GPPI028345"/>
</dbReference>
<name>A0A1B0BFG4_9MUSC</name>
<dbReference type="InterPro" id="IPR019087">
    <property type="entry name" value="Med15_N"/>
</dbReference>
<dbReference type="Proteomes" id="UP000092460">
    <property type="component" value="Unassembled WGS sequence"/>
</dbReference>
<comment type="subunit">
    <text evidence="2">Component of the Mediator complex.</text>
</comment>
<keyword evidence="2" id="KW-0805">Transcription regulation</keyword>
<accession>A0A1B0BFG4</accession>
<dbReference type="InterPro" id="IPR036529">
    <property type="entry name" value="KIX_dom_sf"/>
</dbReference>